<name>A0A0S7ERV7_9TELE</name>
<dbReference type="EMBL" id="GBYX01475585">
    <property type="protein sequence ID" value="JAO06091.1"/>
    <property type="molecule type" value="Transcribed_RNA"/>
</dbReference>
<accession>A0A0S7ERV7</accession>
<evidence type="ECO:0000313" key="2">
    <source>
        <dbReference type="EMBL" id="JAO06091.1"/>
    </source>
</evidence>
<dbReference type="AlphaFoldDB" id="A0A0S7ERV7"/>
<organism evidence="2">
    <name type="scientific">Poeciliopsis prolifica</name>
    <name type="common">blackstripe livebearer</name>
    <dbReference type="NCBI Taxonomy" id="188132"/>
    <lineage>
        <taxon>Eukaryota</taxon>
        <taxon>Metazoa</taxon>
        <taxon>Chordata</taxon>
        <taxon>Craniata</taxon>
        <taxon>Vertebrata</taxon>
        <taxon>Euteleostomi</taxon>
        <taxon>Actinopterygii</taxon>
        <taxon>Neopterygii</taxon>
        <taxon>Teleostei</taxon>
        <taxon>Neoteleostei</taxon>
        <taxon>Acanthomorphata</taxon>
        <taxon>Ovalentaria</taxon>
        <taxon>Atherinomorphae</taxon>
        <taxon>Cyprinodontiformes</taxon>
        <taxon>Poeciliidae</taxon>
        <taxon>Poeciliinae</taxon>
        <taxon>Poeciliopsis</taxon>
    </lineage>
</organism>
<feature type="region of interest" description="Disordered" evidence="1">
    <location>
        <begin position="1"/>
        <end position="45"/>
    </location>
</feature>
<proteinExistence type="predicted"/>
<sequence length="115" mass="12877">MGRQEGGDEGMQDTRGSKRESKRVENNERKRGGQGQPEAVFPPHSLLGSGVTRKLAMFHTPNAEKHIKTPPHNTSLTPLYCFFLVTFTRGNGGEIRFLAKCPYGIFCFSNNVFFL</sequence>
<protein>
    <submittedName>
        <fullName evidence="2">PPUP8095</fullName>
    </submittedName>
</protein>
<reference evidence="2" key="1">
    <citation type="submission" date="2014-12" db="EMBL/GenBank/DDBJ databases">
        <title>Parallel Evolution in Life History Adaptation Evident in the Tissue-Specific Poeciliopsis prolifica transcriptome.</title>
        <authorList>
            <person name="Jue N.K."/>
            <person name="Foley R.J."/>
            <person name="Obergfell C."/>
            <person name="Reznick D.N."/>
            <person name="O'Neill R.J."/>
            <person name="O'Neill M.J."/>
        </authorList>
    </citation>
    <scope>NUCLEOTIDE SEQUENCE</scope>
</reference>
<gene>
    <name evidence="2" type="primary">PPUP8095</name>
</gene>
<evidence type="ECO:0000256" key="1">
    <source>
        <dbReference type="SAM" id="MobiDB-lite"/>
    </source>
</evidence>
<feature type="compositionally biased region" description="Basic and acidic residues" evidence="1">
    <location>
        <begin position="15"/>
        <end position="31"/>
    </location>
</feature>